<evidence type="ECO:0000313" key="2">
    <source>
        <dbReference type="Proteomes" id="UP000181686"/>
    </source>
</evidence>
<evidence type="ECO:0000313" key="1">
    <source>
        <dbReference type="EMBL" id="OIN07233.1"/>
    </source>
</evidence>
<name>A0A1S2TG25_9PSED</name>
<comment type="caution">
    <text evidence="1">The sequence shown here is derived from an EMBL/GenBank/DDBJ whole genome shotgun (WGS) entry which is preliminary data.</text>
</comment>
<accession>A0A1S2TG25</accession>
<gene>
    <name evidence="1" type="ORF">BFN10_17405</name>
</gene>
<proteinExistence type="predicted"/>
<reference evidence="1 2" key="1">
    <citation type="submission" date="2016-08" db="EMBL/GenBank/DDBJ databases">
        <title>Draft genome sequence of the type strain of Pseudomonas extremorientalis LMG 19695T isolated from drinking water reservoir.</title>
        <authorList>
            <person name="Tambong J.T."/>
        </authorList>
    </citation>
    <scope>NUCLEOTIDE SEQUENCE [LARGE SCALE GENOMIC DNA]</scope>
    <source>
        <strain evidence="1 2">LMG 19695</strain>
    </source>
</reference>
<protein>
    <submittedName>
        <fullName evidence="1">Uncharacterized protein</fullName>
    </submittedName>
</protein>
<dbReference type="Proteomes" id="UP000181686">
    <property type="component" value="Unassembled WGS sequence"/>
</dbReference>
<dbReference type="AlphaFoldDB" id="A0A1S2TG25"/>
<sequence length="79" mass="9172">MSWLDEGLSRIISVKNAEKDFTDWVRETWAADISINEVKVYSLHDEEFAVTISLDDFEKALLGWRKFVVSFQQGEKFVG</sequence>
<dbReference type="EMBL" id="MDGK01000044">
    <property type="protein sequence ID" value="OIN07233.1"/>
    <property type="molecule type" value="Genomic_DNA"/>
</dbReference>
<organism evidence="1 2">
    <name type="scientific">Pseudomonas extremorientalis</name>
    <dbReference type="NCBI Taxonomy" id="169669"/>
    <lineage>
        <taxon>Bacteria</taxon>
        <taxon>Pseudomonadati</taxon>
        <taxon>Pseudomonadota</taxon>
        <taxon>Gammaproteobacteria</taxon>
        <taxon>Pseudomonadales</taxon>
        <taxon>Pseudomonadaceae</taxon>
        <taxon>Pseudomonas</taxon>
    </lineage>
</organism>